<reference evidence="2 3" key="1">
    <citation type="submission" date="2021-06" db="EMBL/GenBank/DDBJ databases">
        <title>Caerostris darwini draft genome.</title>
        <authorList>
            <person name="Kono N."/>
            <person name="Arakawa K."/>
        </authorList>
    </citation>
    <scope>NUCLEOTIDE SEQUENCE [LARGE SCALE GENOMIC DNA]</scope>
</reference>
<dbReference type="AlphaFoldDB" id="A0AAV4UIR2"/>
<protein>
    <submittedName>
        <fullName evidence="2">Uncharacterized protein</fullName>
    </submittedName>
</protein>
<comment type="caution">
    <text evidence="2">The sequence shown here is derived from an EMBL/GenBank/DDBJ whole genome shotgun (WGS) entry which is preliminary data.</text>
</comment>
<evidence type="ECO:0000256" key="1">
    <source>
        <dbReference type="SAM" id="MobiDB-lite"/>
    </source>
</evidence>
<proteinExistence type="predicted"/>
<organism evidence="2 3">
    <name type="scientific">Caerostris darwini</name>
    <dbReference type="NCBI Taxonomy" id="1538125"/>
    <lineage>
        <taxon>Eukaryota</taxon>
        <taxon>Metazoa</taxon>
        <taxon>Ecdysozoa</taxon>
        <taxon>Arthropoda</taxon>
        <taxon>Chelicerata</taxon>
        <taxon>Arachnida</taxon>
        <taxon>Araneae</taxon>
        <taxon>Araneomorphae</taxon>
        <taxon>Entelegynae</taxon>
        <taxon>Araneoidea</taxon>
        <taxon>Araneidae</taxon>
        <taxon>Caerostris</taxon>
    </lineage>
</organism>
<feature type="region of interest" description="Disordered" evidence="1">
    <location>
        <begin position="106"/>
        <end position="127"/>
    </location>
</feature>
<dbReference type="EMBL" id="BPLQ01011397">
    <property type="protein sequence ID" value="GIY57731.1"/>
    <property type="molecule type" value="Genomic_DNA"/>
</dbReference>
<sequence length="127" mass="14818">MISETPIWGKENSKAQKEKTYEKNQQQRAKMFRSGLKEMTSKKKERKTTRGIHATKCEISKVNLRFAMLHFLLDIVMEEALFSARIIFCVIRKQNIGFANEPKFRQSHISPNKQRADRTLTRASSSK</sequence>
<evidence type="ECO:0000313" key="2">
    <source>
        <dbReference type="EMBL" id="GIY57731.1"/>
    </source>
</evidence>
<feature type="region of interest" description="Disordered" evidence="1">
    <location>
        <begin position="1"/>
        <end position="27"/>
    </location>
</feature>
<evidence type="ECO:0000313" key="3">
    <source>
        <dbReference type="Proteomes" id="UP001054837"/>
    </source>
</evidence>
<dbReference type="Proteomes" id="UP001054837">
    <property type="component" value="Unassembled WGS sequence"/>
</dbReference>
<accession>A0AAV4UIR2</accession>
<name>A0AAV4UIR2_9ARAC</name>
<gene>
    <name evidence="2" type="ORF">CDAR_108641</name>
</gene>
<feature type="compositionally biased region" description="Basic and acidic residues" evidence="1">
    <location>
        <begin position="11"/>
        <end position="22"/>
    </location>
</feature>
<keyword evidence="3" id="KW-1185">Reference proteome</keyword>